<evidence type="ECO:0000256" key="2">
    <source>
        <dbReference type="ARBA" id="ARBA00022670"/>
    </source>
</evidence>
<keyword evidence="6" id="KW-1185">Reference proteome</keyword>
<dbReference type="InterPro" id="IPR036440">
    <property type="entry name" value="Peptidase_C15-like_sf"/>
</dbReference>
<dbReference type="EMBL" id="JBFMKM010000001">
    <property type="protein sequence ID" value="KAL1311538.1"/>
    <property type="molecule type" value="Genomic_DNA"/>
</dbReference>
<sequence>MDNKHKTVTVLLTGFGPFGDERVNPSYLIASTLPATIPPTSKCPVSIQITLYPYQIPPSYAEIRNLVPRLYAAYENIDMVLHMGMIMNRNYYSIEKLAHRDNYDVHEDRYGKIIDKDDGKIFWPDCPPILETSLDFDDIFQRWRSILLESSSEETSSSSVFNGLILRPSIDAGHYLCDFIYYSMLAEHWRRKKDRVQSDKMDERPVMFMHVPGTVQPNLRIGQATTVGLLRAMAMSWISRKSDRPSGEKGV</sequence>
<dbReference type="RefSeq" id="XP_069204387.1">
    <property type="nucleotide sequence ID" value="XM_069340868.1"/>
</dbReference>
<evidence type="ECO:0000313" key="6">
    <source>
        <dbReference type="Proteomes" id="UP001562354"/>
    </source>
</evidence>
<dbReference type="SUPFAM" id="SSF53182">
    <property type="entry name" value="Pyrrolidone carboxyl peptidase (pyroglutamate aminopeptidase)"/>
    <property type="match status" value="1"/>
</dbReference>
<keyword evidence="3" id="KW-0378">Hydrolase</keyword>
<evidence type="ECO:0000256" key="4">
    <source>
        <dbReference type="ARBA" id="ARBA00022807"/>
    </source>
</evidence>
<name>A0ABR3PPQ1_9PEZI</name>
<dbReference type="Proteomes" id="UP001562354">
    <property type="component" value="Unassembled WGS sequence"/>
</dbReference>
<dbReference type="Pfam" id="PF01470">
    <property type="entry name" value="Peptidase_C15"/>
    <property type="match status" value="1"/>
</dbReference>
<protein>
    <recommendedName>
        <fullName evidence="7">Peptidase C15, pyroglutamyl peptidase I-like protein</fullName>
    </recommendedName>
</protein>
<evidence type="ECO:0000313" key="5">
    <source>
        <dbReference type="EMBL" id="KAL1311538.1"/>
    </source>
</evidence>
<keyword evidence="2" id="KW-0645">Protease</keyword>
<evidence type="ECO:0000256" key="1">
    <source>
        <dbReference type="ARBA" id="ARBA00006641"/>
    </source>
</evidence>
<organism evidence="5 6">
    <name type="scientific">Neodothiora populina</name>
    <dbReference type="NCBI Taxonomy" id="2781224"/>
    <lineage>
        <taxon>Eukaryota</taxon>
        <taxon>Fungi</taxon>
        <taxon>Dikarya</taxon>
        <taxon>Ascomycota</taxon>
        <taxon>Pezizomycotina</taxon>
        <taxon>Dothideomycetes</taxon>
        <taxon>Dothideomycetidae</taxon>
        <taxon>Dothideales</taxon>
        <taxon>Dothioraceae</taxon>
        <taxon>Neodothiora</taxon>
    </lineage>
</organism>
<accession>A0ABR3PPQ1</accession>
<proteinExistence type="inferred from homology"/>
<dbReference type="PANTHER" id="PTHR23402">
    <property type="entry name" value="PROTEASE FAMILY C15 PYROGLUTAMYL-PEPTIDASE I-RELATED"/>
    <property type="match status" value="1"/>
</dbReference>
<evidence type="ECO:0008006" key="7">
    <source>
        <dbReference type="Google" id="ProtNLM"/>
    </source>
</evidence>
<evidence type="ECO:0000256" key="3">
    <source>
        <dbReference type="ARBA" id="ARBA00022801"/>
    </source>
</evidence>
<comment type="similarity">
    <text evidence="1">Belongs to the peptidase C15 family.</text>
</comment>
<comment type="caution">
    <text evidence="5">The sequence shown here is derived from an EMBL/GenBank/DDBJ whole genome shotgun (WGS) entry which is preliminary data.</text>
</comment>
<gene>
    <name evidence="5" type="ORF">AAFC00_001658</name>
</gene>
<keyword evidence="4" id="KW-0788">Thiol protease</keyword>
<dbReference type="InterPro" id="IPR016125">
    <property type="entry name" value="Peptidase_C15-like"/>
</dbReference>
<dbReference type="PANTHER" id="PTHR23402:SF1">
    <property type="entry name" value="PYROGLUTAMYL-PEPTIDASE I"/>
    <property type="match status" value="1"/>
</dbReference>
<dbReference type="GeneID" id="95975361"/>
<reference evidence="5 6" key="1">
    <citation type="submission" date="2024-07" db="EMBL/GenBank/DDBJ databases">
        <title>Draft sequence of the Neodothiora populina.</title>
        <authorList>
            <person name="Drown D.D."/>
            <person name="Schuette U.S."/>
            <person name="Buechlein A.B."/>
            <person name="Rusch D.R."/>
            <person name="Winton L.W."/>
            <person name="Adams G.A."/>
        </authorList>
    </citation>
    <scope>NUCLEOTIDE SEQUENCE [LARGE SCALE GENOMIC DNA]</scope>
    <source>
        <strain evidence="5 6">CPC 39397</strain>
    </source>
</reference>
<dbReference type="Gene3D" id="3.40.630.20">
    <property type="entry name" value="Peptidase C15, pyroglutamyl peptidase I-like"/>
    <property type="match status" value="1"/>
</dbReference>